<evidence type="ECO:0000313" key="2">
    <source>
        <dbReference type="Proteomes" id="UP000050920"/>
    </source>
</evidence>
<reference evidence="1 2" key="1">
    <citation type="journal article" date="2015" name="Genome Announc.">
        <title>Expanding the biotechnology potential of lactobacilli through comparative genomics of 213 strains and associated genera.</title>
        <authorList>
            <person name="Sun Z."/>
            <person name="Harris H.M."/>
            <person name="McCann A."/>
            <person name="Guo C."/>
            <person name="Argimon S."/>
            <person name="Zhang W."/>
            <person name="Yang X."/>
            <person name="Jeffery I.B."/>
            <person name="Cooney J.C."/>
            <person name="Kagawa T.F."/>
            <person name="Liu W."/>
            <person name="Song Y."/>
            <person name="Salvetti E."/>
            <person name="Wrobel A."/>
            <person name="Rasinkangas P."/>
            <person name="Parkhill J."/>
            <person name="Rea M.C."/>
            <person name="O'Sullivan O."/>
            <person name="Ritari J."/>
            <person name="Douillard F.P."/>
            <person name="Paul Ross R."/>
            <person name="Yang R."/>
            <person name="Briner A.E."/>
            <person name="Felis G.E."/>
            <person name="de Vos W.M."/>
            <person name="Barrangou R."/>
            <person name="Klaenhammer T.R."/>
            <person name="Caufield P.W."/>
            <person name="Cui Y."/>
            <person name="Zhang H."/>
            <person name="O'Toole P.W."/>
        </authorList>
    </citation>
    <scope>NUCLEOTIDE SEQUENCE [LARGE SCALE GENOMIC DNA]</scope>
    <source>
        <strain evidence="1 2">DSM 21115</strain>
    </source>
</reference>
<proteinExistence type="predicted"/>
<dbReference type="RefSeq" id="WP_024625100.1">
    <property type="nucleotide sequence ID" value="NZ_AYGX02000050.1"/>
</dbReference>
<protein>
    <submittedName>
        <fullName evidence="1">Uncharacterized protein</fullName>
    </submittedName>
</protein>
<accession>A0A0R2NR99</accession>
<dbReference type="InterPro" id="IPR008323">
    <property type="entry name" value="UCP033563"/>
</dbReference>
<sequence length="171" mass="19243">MDLKPFAASLPTTSGLEKLKSNTPDWQASDAKPVTAPSYYWYELTKDGVHQWRLIASWPAGKTVTTVIPSTINTVLYSQQPVIEMLIDDWVGHFPKAFELTDDHGVTHRLWQITDADVTADITETLAPIEPRKTWLTTISTPLVMLVADQEWAKFKAPVEVPDHLIEFLNA</sequence>
<evidence type="ECO:0000313" key="1">
    <source>
        <dbReference type="EMBL" id="KRO28197.1"/>
    </source>
</evidence>
<organism evidence="1 2">
    <name type="scientific">Lactiplantibacillus fabifermentans DSM 21115</name>
    <dbReference type="NCBI Taxonomy" id="1413187"/>
    <lineage>
        <taxon>Bacteria</taxon>
        <taxon>Bacillati</taxon>
        <taxon>Bacillota</taxon>
        <taxon>Bacilli</taxon>
        <taxon>Lactobacillales</taxon>
        <taxon>Lactobacillaceae</taxon>
        <taxon>Lactiplantibacillus</taxon>
    </lineage>
</organism>
<comment type="caution">
    <text evidence="1">The sequence shown here is derived from an EMBL/GenBank/DDBJ whole genome shotgun (WGS) entry which is preliminary data.</text>
</comment>
<dbReference type="AlphaFoldDB" id="A0A0R2NR99"/>
<dbReference type="Proteomes" id="UP000050920">
    <property type="component" value="Unassembled WGS sequence"/>
</dbReference>
<keyword evidence="2" id="KW-1185">Reference proteome</keyword>
<name>A0A0R2NR99_9LACO</name>
<dbReference type="EMBL" id="AYGX02000050">
    <property type="protein sequence ID" value="KRO28197.1"/>
    <property type="molecule type" value="Genomic_DNA"/>
</dbReference>
<dbReference type="Pfam" id="PF06245">
    <property type="entry name" value="DUF1015"/>
    <property type="match status" value="1"/>
</dbReference>
<gene>
    <name evidence="1" type="ORF">DY78_GL002579</name>
</gene>